<dbReference type="GO" id="GO:0030199">
    <property type="term" value="P:collagen fibril organization"/>
    <property type="evidence" value="ECO:0007669"/>
    <property type="project" value="TreeGrafter"/>
</dbReference>
<dbReference type="GO" id="GO:0005615">
    <property type="term" value="C:extracellular space"/>
    <property type="evidence" value="ECO:0007669"/>
    <property type="project" value="TreeGrafter"/>
</dbReference>
<evidence type="ECO:0000256" key="1">
    <source>
        <dbReference type="ARBA" id="ARBA00004613"/>
    </source>
</evidence>
<evidence type="ECO:0000313" key="5">
    <source>
        <dbReference type="EMBL" id="CAL1540934.1"/>
    </source>
</evidence>
<accession>A0AAV2I4Z6</accession>
<evidence type="ECO:0000256" key="3">
    <source>
        <dbReference type="ARBA" id="ARBA00022525"/>
    </source>
</evidence>
<sequence length="211" mass="23904">MWFASIGVGRVVTVHSLKNLGEANEMRSSIVVALVVSICALNPAWGDVTWMTQLLTEWNFECSAGTSLKTMQSYQVFQNHDRLWNFTCGGTDAKLTNATCEWSAYANDFNTQFLFQCPNDGVIAGMASYHNNYDRRYQFLCCFPTGYIAHACQFTPNVNSLGVFMSYRRPDNWYIRGVGSEWDRASNGYYDRVFSFSLCKLDKLVPSNCSV</sequence>
<protein>
    <recommendedName>
        <fullName evidence="7">Dermatopontin</fullName>
    </recommendedName>
</protein>
<keyword evidence="3" id="KW-0964">Secreted</keyword>
<gene>
    <name evidence="5" type="ORF">GSLYS_00014583001</name>
</gene>
<proteinExistence type="inferred from homology"/>
<keyword evidence="4" id="KW-1015">Disulfide bond</keyword>
<dbReference type="PANTHER" id="PTHR15040">
    <property type="entry name" value="DERMATOPONTIN-RELATED"/>
    <property type="match status" value="1"/>
</dbReference>
<comment type="similarity">
    <text evidence="2">Belongs to the dermatopontin family.</text>
</comment>
<evidence type="ECO:0008006" key="7">
    <source>
        <dbReference type="Google" id="ProtNLM"/>
    </source>
</evidence>
<reference evidence="5 6" key="1">
    <citation type="submission" date="2024-04" db="EMBL/GenBank/DDBJ databases">
        <authorList>
            <consortium name="Genoscope - CEA"/>
            <person name="William W."/>
        </authorList>
    </citation>
    <scope>NUCLEOTIDE SEQUENCE [LARGE SCALE GENOMIC DNA]</scope>
</reference>
<dbReference type="AlphaFoldDB" id="A0AAV2I4Z6"/>
<dbReference type="Pfam" id="PF14704">
    <property type="entry name" value="DERM"/>
    <property type="match status" value="1"/>
</dbReference>
<dbReference type="PANTHER" id="PTHR15040:SF1">
    <property type="entry name" value="DERMATOPONTIN-LIKE ISOFORM X1"/>
    <property type="match status" value="1"/>
</dbReference>
<dbReference type="Proteomes" id="UP001497497">
    <property type="component" value="Unassembled WGS sequence"/>
</dbReference>
<name>A0AAV2I4Z6_LYMST</name>
<evidence type="ECO:0000313" key="6">
    <source>
        <dbReference type="Proteomes" id="UP001497497"/>
    </source>
</evidence>
<evidence type="ECO:0000256" key="2">
    <source>
        <dbReference type="ARBA" id="ARBA00008712"/>
    </source>
</evidence>
<organism evidence="5 6">
    <name type="scientific">Lymnaea stagnalis</name>
    <name type="common">Great pond snail</name>
    <name type="synonym">Helix stagnalis</name>
    <dbReference type="NCBI Taxonomy" id="6523"/>
    <lineage>
        <taxon>Eukaryota</taxon>
        <taxon>Metazoa</taxon>
        <taxon>Spiralia</taxon>
        <taxon>Lophotrochozoa</taxon>
        <taxon>Mollusca</taxon>
        <taxon>Gastropoda</taxon>
        <taxon>Heterobranchia</taxon>
        <taxon>Euthyneura</taxon>
        <taxon>Panpulmonata</taxon>
        <taxon>Hygrophila</taxon>
        <taxon>Lymnaeoidea</taxon>
        <taxon>Lymnaeidae</taxon>
        <taxon>Lymnaea</taxon>
    </lineage>
</organism>
<dbReference type="GO" id="GO:0031012">
    <property type="term" value="C:extracellular matrix"/>
    <property type="evidence" value="ECO:0007669"/>
    <property type="project" value="TreeGrafter"/>
</dbReference>
<evidence type="ECO:0000256" key="4">
    <source>
        <dbReference type="ARBA" id="ARBA00023157"/>
    </source>
</evidence>
<dbReference type="EMBL" id="CAXITT010000407">
    <property type="protein sequence ID" value="CAL1540934.1"/>
    <property type="molecule type" value="Genomic_DNA"/>
</dbReference>
<keyword evidence="6" id="KW-1185">Reference proteome</keyword>
<dbReference type="InterPro" id="IPR026645">
    <property type="entry name" value="Dermatopontin"/>
</dbReference>
<comment type="caution">
    <text evidence="5">The sequence shown here is derived from an EMBL/GenBank/DDBJ whole genome shotgun (WGS) entry which is preliminary data.</text>
</comment>
<comment type="subcellular location">
    <subcellularLocation>
        <location evidence="1">Secreted</location>
    </subcellularLocation>
</comment>